<feature type="repeat" description="ANK" evidence="1">
    <location>
        <begin position="401"/>
        <end position="433"/>
    </location>
</feature>
<feature type="compositionally biased region" description="Basic and acidic residues" evidence="2">
    <location>
        <begin position="53"/>
        <end position="65"/>
    </location>
</feature>
<dbReference type="PROSITE" id="PS50088">
    <property type="entry name" value="ANK_REPEAT"/>
    <property type="match status" value="1"/>
</dbReference>
<accession>A0A1J7IHV1</accession>
<protein>
    <submittedName>
        <fullName evidence="3">Uncharacterized protein</fullName>
    </submittedName>
</protein>
<dbReference type="EMBL" id="KV875100">
    <property type="protein sequence ID" value="OIW26973.1"/>
    <property type="molecule type" value="Genomic_DNA"/>
</dbReference>
<keyword evidence="1" id="KW-0040">ANK repeat</keyword>
<organism evidence="3 4">
    <name type="scientific">Coniochaeta ligniaria NRRL 30616</name>
    <dbReference type="NCBI Taxonomy" id="1408157"/>
    <lineage>
        <taxon>Eukaryota</taxon>
        <taxon>Fungi</taxon>
        <taxon>Dikarya</taxon>
        <taxon>Ascomycota</taxon>
        <taxon>Pezizomycotina</taxon>
        <taxon>Sordariomycetes</taxon>
        <taxon>Sordariomycetidae</taxon>
        <taxon>Coniochaetales</taxon>
        <taxon>Coniochaetaceae</taxon>
        <taxon>Coniochaeta</taxon>
    </lineage>
</organism>
<evidence type="ECO:0000313" key="3">
    <source>
        <dbReference type="EMBL" id="OIW26973.1"/>
    </source>
</evidence>
<gene>
    <name evidence="3" type="ORF">CONLIGDRAFT_672417</name>
</gene>
<dbReference type="InParanoid" id="A0A1J7IHV1"/>
<feature type="region of interest" description="Disordered" evidence="2">
    <location>
        <begin position="50"/>
        <end position="87"/>
    </location>
</feature>
<dbReference type="STRING" id="1408157.A0A1J7IHV1"/>
<evidence type="ECO:0000313" key="4">
    <source>
        <dbReference type="Proteomes" id="UP000182658"/>
    </source>
</evidence>
<dbReference type="AlphaFoldDB" id="A0A1J7IHV1"/>
<dbReference type="InterPro" id="IPR002110">
    <property type="entry name" value="Ankyrin_rpt"/>
</dbReference>
<feature type="region of interest" description="Disordered" evidence="2">
    <location>
        <begin position="338"/>
        <end position="357"/>
    </location>
</feature>
<dbReference type="OrthoDB" id="194358at2759"/>
<name>A0A1J7IHV1_9PEZI</name>
<evidence type="ECO:0000256" key="2">
    <source>
        <dbReference type="SAM" id="MobiDB-lite"/>
    </source>
</evidence>
<reference evidence="3 4" key="1">
    <citation type="submission" date="2016-10" db="EMBL/GenBank/DDBJ databases">
        <title>Draft genome sequence of Coniochaeta ligniaria NRRL30616, a lignocellulolytic fungus for bioabatement of inhibitors in plant biomass hydrolysates.</title>
        <authorList>
            <consortium name="DOE Joint Genome Institute"/>
            <person name="Jimenez D.J."/>
            <person name="Hector R.E."/>
            <person name="Riley R."/>
            <person name="Sun H."/>
            <person name="Grigoriev I.V."/>
            <person name="Van Elsas J.D."/>
            <person name="Nichols N.N."/>
        </authorList>
    </citation>
    <scope>NUCLEOTIDE SEQUENCE [LARGE SCALE GENOMIC DNA]</scope>
    <source>
        <strain evidence="3 4">NRRL 30616</strain>
    </source>
</reference>
<keyword evidence="4" id="KW-1185">Reference proteome</keyword>
<dbReference type="InterPro" id="IPR036770">
    <property type="entry name" value="Ankyrin_rpt-contain_sf"/>
</dbReference>
<dbReference type="Proteomes" id="UP000182658">
    <property type="component" value="Unassembled WGS sequence"/>
</dbReference>
<evidence type="ECO:0000256" key="1">
    <source>
        <dbReference type="PROSITE-ProRule" id="PRU00023"/>
    </source>
</evidence>
<dbReference type="Gene3D" id="1.25.40.20">
    <property type="entry name" value="Ankyrin repeat-containing domain"/>
    <property type="match status" value="2"/>
</dbReference>
<sequence length="476" mass="53528">MELNLGKRSPEDELVKHAPMKRSKLEELALQHYQMGLMLVEQQKKKKLFARQLSEKADTTRDSALPHRPKSPPPVPAGSERMPNKEDEIKGMKPKDELLVTLPPRIPDPDYLVDDALVYSFDDESQAFYLACAEGKLQRVRDFVEDSARPRGDLQFGLEEAAHAFQLDVVRYLMQEHDVGLHTGVFEHLERRASSPTNNIFDHNDPRMLDLLRIFLDNGWSPNQAWTSPAYLWQGHDLNKKLRWQNVALHFPQCVRDMRILRLLLEHGAYPDISPYTLPPFAFIQPEYQSPGRGSGYTLEVAVRVGTPETVDLLLAHGARIEDARPLRLLIRWPSAPPPNDGQDAGARQLSPSPSAAAAAPDSARFQFANHLVRRGVDVNALGNAYPLVSGTCSFANPGFIMATPLSLAVGVRDWDFVEWLLENGADAEAHRQAFTPTYDCRVYGHHAPDAAEEARSRFEELVEKVESKRQLGNAS</sequence>
<proteinExistence type="predicted"/>
<dbReference type="SUPFAM" id="SSF48403">
    <property type="entry name" value="Ankyrin repeat"/>
    <property type="match status" value="1"/>
</dbReference>